<dbReference type="SMART" id="SM00112">
    <property type="entry name" value="CA"/>
    <property type="match status" value="5"/>
</dbReference>
<dbReference type="GO" id="GO:0007156">
    <property type="term" value="P:homophilic cell adhesion via plasma membrane adhesion molecules"/>
    <property type="evidence" value="ECO:0007669"/>
    <property type="project" value="InterPro"/>
</dbReference>
<dbReference type="FunFam" id="2.60.40.60:FF:000092">
    <property type="entry name" value="Protocadherin 8"/>
    <property type="match status" value="1"/>
</dbReference>
<feature type="domain" description="Cadherin" evidence="10">
    <location>
        <begin position="116"/>
        <end position="193"/>
    </location>
</feature>
<proteinExistence type="predicted"/>
<evidence type="ECO:0000256" key="5">
    <source>
        <dbReference type="ARBA" id="ARBA00022989"/>
    </source>
</evidence>
<keyword evidence="4 8" id="KW-0106">Calcium</keyword>
<dbReference type="Pfam" id="PF00028">
    <property type="entry name" value="Cadherin"/>
    <property type="match status" value="3"/>
</dbReference>
<evidence type="ECO:0000256" key="2">
    <source>
        <dbReference type="ARBA" id="ARBA00022692"/>
    </source>
</evidence>
<organism evidence="11 12">
    <name type="scientific">Hymenolepis diminuta</name>
    <name type="common">Rat tapeworm</name>
    <dbReference type="NCBI Taxonomy" id="6216"/>
    <lineage>
        <taxon>Eukaryota</taxon>
        <taxon>Metazoa</taxon>
        <taxon>Spiralia</taxon>
        <taxon>Lophotrochozoa</taxon>
        <taxon>Platyhelminthes</taxon>
        <taxon>Cestoda</taxon>
        <taxon>Eucestoda</taxon>
        <taxon>Cyclophyllidea</taxon>
        <taxon>Hymenolepididae</taxon>
        <taxon>Hymenolepis</taxon>
    </lineage>
</organism>
<dbReference type="Gene3D" id="2.60.40.60">
    <property type="entry name" value="Cadherins"/>
    <property type="match status" value="7"/>
</dbReference>
<evidence type="ECO:0000313" key="11">
    <source>
        <dbReference type="EMBL" id="VUZ42043.1"/>
    </source>
</evidence>
<dbReference type="PANTHER" id="PTHR24028">
    <property type="entry name" value="CADHERIN-87A"/>
    <property type="match status" value="1"/>
</dbReference>
<feature type="domain" description="Cadherin" evidence="10">
    <location>
        <begin position="656"/>
        <end position="783"/>
    </location>
</feature>
<keyword evidence="3" id="KW-0677">Repeat</keyword>
<dbReference type="EMBL" id="CABIJS010000077">
    <property type="protein sequence ID" value="VUZ42043.1"/>
    <property type="molecule type" value="Genomic_DNA"/>
</dbReference>
<keyword evidence="6 9" id="KW-0472">Membrane</keyword>
<evidence type="ECO:0000259" key="10">
    <source>
        <dbReference type="PROSITE" id="PS50268"/>
    </source>
</evidence>
<dbReference type="GO" id="GO:0005509">
    <property type="term" value="F:calcium ion binding"/>
    <property type="evidence" value="ECO:0007669"/>
    <property type="project" value="UniProtKB-UniRule"/>
</dbReference>
<evidence type="ECO:0000256" key="9">
    <source>
        <dbReference type="SAM" id="Phobius"/>
    </source>
</evidence>
<comment type="subcellular location">
    <subcellularLocation>
        <location evidence="1">Membrane</location>
        <topology evidence="1">Single-pass membrane protein</topology>
    </subcellularLocation>
</comment>
<keyword evidence="5 9" id="KW-1133">Transmembrane helix</keyword>
<dbReference type="GO" id="GO:0005886">
    <property type="term" value="C:plasma membrane"/>
    <property type="evidence" value="ECO:0007669"/>
    <property type="project" value="InterPro"/>
</dbReference>
<feature type="transmembrane region" description="Helical" evidence="9">
    <location>
        <begin position="924"/>
        <end position="949"/>
    </location>
</feature>
<evidence type="ECO:0000256" key="7">
    <source>
        <dbReference type="ARBA" id="ARBA00023180"/>
    </source>
</evidence>
<dbReference type="InterPro" id="IPR015919">
    <property type="entry name" value="Cadherin-like_sf"/>
</dbReference>
<name>A0A564Y672_HYMDI</name>
<feature type="domain" description="Cadherin" evidence="10">
    <location>
        <begin position="220"/>
        <end position="321"/>
    </location>
</feature>
<feature type="domain" description="Cadherin" evidence="10">
    <location>
        <begin position="433"/>
        <end position="546"/>
    </location>
</feature>
<dbReference type="InterPro" id="IPR002126">
    <property type="entry name" value="Cadherin-like_dom"/>
</dbReference>
<dbReference type="PRINTS" id="PR00205">
    <property type="entry name" value="CADHERIN"/>
</dbReference>
<dbReference type="SUPFAM" id="SSF49313">
    <property type="entry name" value="Cadherin-like"/>
    <property type="match status" value="6"/>
</dbReference>
<dbReference type="InterPro" id="IPR020894">
    <property type="entry name" value="Cadherin_CS"/>
</dbReference>
<reference evidence="11 12" key="1">
    <citation type="submission" date="2019-07" db="EMBL/GenBank/DDBJ databases">
        <authorList>
            <person name="Jastrzebski P J."/>
            <person name="Paukszto L."/>
            <person name="Jastrzebski P J."/>
        </authorList>
    </citation>
    <scope>NUCLEOTIDE SEQUENCE [LARGE SCALE GENOMIC DNA]</scope>
    <source>
        <strain evidence="11 12">WMS-il1</strain>
    </source>
</reference>
<dbReference type="PANTHER" id="PTHR24028:SF328">
    <property type="entry name" value="CADHERIN-3"/>
    <property type="match status" value="1"/>
</dbReference>
<evidence type="ECO:0000256" key="3">
    <source>
        <dbReference type="ARBA" id="ARBA00022737"/>
    </source>
</evidence>
<feature type="domain" description="Cadherin" evidence="10">
    <location>
        <begin position="323"/>
        <end position="433"/>
    </location>
</feature>
<dbReference type="PROSITE" id="PS50268">
    <property type="entry name" value="CADHERIN_2"/>
    <property type="match status" value="7"/>
</dbReference>
<dbReference type="Proteomes" id="UP000321570">
    <property type="component" value="Unassembled WGS sequence"/>
</dbReference>
<evidence type="ECO:0000256" key="6">
    <source>
        <dbReference type="ARBA" id="ARBA00023136"/>
    </source>
</evidence>
<protein>
    <recommendedName>
        <fullName evidence="10">Cadherin domain-containing protein</fullName>
    </recommendedName>
</protein>
<sequence length="1081" mass="119134">MMKRGDKSDELQLETAVDLMILWDFPDSPTPISTIYSTIPSQTFTSSLFRLLLTVIQNCKVKSSDTSLPTATFQLVDEVKAGETLGNICSALWPKSSLVFSLIVVTYSRFQRFNEYFSIVKNGSIISQKHVDRDNVNDICGPLDCCQSPVCTIQAKVMFIVEQSESSTIRAHDQMMAHLQIHLTDINDNPPKFPLNSQGFPHFTIRIQEGAKFAREMLPSAIDLDSGGNGVVQYRIESKAPSADLFQLTYEKVLVNSLNESHGWRLSPPTLIQLRELDYEKPANRQFDLVVLAIDGGEPSLTGSLSVTVILMDINDNTPQFEKTTITTIELAENTTYSPDPIYKFVAADSDSGDNGLITYSLSPLNDPKVFDKFSIDRRLGTLHLNSLLDYEVYSERSFSVIVVASDNGTPKRSGTTTLTIVTKDINDNLPSLVVQENITVIEGLNYTKPVVRFYVKDDDSVSRGKVFCRPAPTGPKQVGIPSLRLQEVTTNAYFVFTEGIFDYEETQYVTVEIICTDRADSSNAPDRTLQITVAIGDSNDHYPEFGVTEFLAKLPEHSSEGTRVTQIAATDADAGIHARLTYSLVSSGTGRCSIPEILQIDSVTGVVSVKNSECLDREVSDEIVAFVVAKDGGGLSTSVKLRIRLMDINDNDPIIQISESLGVSENLPPGVVVGRIRCTDVDSGSNAEIRLELSENNTLPVRSAFGIIPEGDNLRDPFASRGIVRGMSDIIGLLVTKRTLDREDIETYNINLVARDLGAPPRVTHKTIQVIILDENDNSPVLRFPQPNTTVGYHPQVYTNSPFGSKVCVLRSHDPDRGENGTVIYSLQHDTNGSQYFQLEQSTGKLTTGWYNKGPSSGVYAVRVLLYDMGRTPKKVSWVFYVYISPRNPLLDTVQVTRSTSLGQTGNGTIFGKVSSRLTHITTIMICVAILIVLVLLISCICMIKVLLRSRAKNIPPSGTQRPGDGMLKEPSASFYSPPTLSMVYTQSAPLMENGLVTDGLKYGYTSPDHSNWCMKPYGQEKIISQMPQNVPSFDSSGGSDFIFSTTQSPQQHHPSGCNTFPHNNNGSAYSSLWQNYPIS</sequence>
<keyword evidence="2 9" id="KW-0812">Transmembrane</keyword>
<dbReference type="PROSITE" id="PS00232">
    <property type="entry name" value="CADHERIN_1"/>
    <property type="match status" value="2"/>
</dbReference>
<evidence type="ECO:0000256" key="4">
    <source>
        <dbReference type="ARBA" id="ARBA00022837"/>
    </source>
</evidence>
<dbReference type="InterPro" id="IPR050174">
    <property type="entry name" value="Protocadherin/Cadherin-CA"/>
</dbReference>
<evidence type="ECO:0000313" key="12">
    <source>
        <dbReference type="Proteomes" id="UP000321570"/>
    </source>
</evidence>
<evidence type="ECO:0000256" key="1">
    <source>
        <dbReference type="ARBA" id="ARBA00004167"/>
    </source>
</evidence>
<feature type="domain" description="Cadherin" evidence="10">
    <location>
        <begin position="547"/>
        <end position="656"/>
    </location>
</feature>
<evidence type="ECO:0000256" key="8">
    <source>
        <dbReference type="PROSITE-ProRule" id="PRU00043"/>
    </source>
</evidence>
<gene>
    <name evidence="11" type="ORF">WMSIL1_LOCUS2696</name>
</gene>
<dbReference type="CDD" id="cd11304">
    <property type="entry name" value="Cadherin_repeat"/>
    <property type="match status" value="6"/>
</dbReference>
<keyword evidence="12" id="KW-1185">Reference proteome</keyword>
<dbReference type="AlphaFoldDB" id="A0A564Y672"/>
<feature type="domain" description="Cadherin" evidence="10">
    <location>
        <begin position="790"/>
        <end position="895"/>
    </location>
</feature>
<accession>A0A564Y672</accession>
<keyword evidence="7" id="KW-0325">Glycoprotein</keyword>